<dbReference type="GO" id="GO:0007165">
    <property type="term" value="P:signal transduction"/>
    <property type="evidence" value="ECO:0007669"/>
    <property type="project" value="InterPro"/>
</dbReference>
<feature type="region of interest" description="Disordered" evidence="7">
    <location>
        <begin position="1102"/>
        <end position="1122"/>
    </location>
</feature>
<evidence type="ECO:0000259" key="8">
    <source>
        <dbReference type="Pfam" id="PF10495"/>
    </source>
</evidence>
<comment type="subcellular location">
    <subcellularLocation>
        <location evidence="1">Cytoplasm</location>
        <location evidence="1">Cytoskeleton</location>
        <location evidence="1">Microtubule organizing center</location>
        <location evidence="1">Centrosome</location>
    </subcellularLocation>
</comment>
<feature type="region of interest" description="Disordered" evidence="7">
    <location>
        <begin position="631"/>
        <end position="677"/>
    </location>
</feature>
<dbReference type="PANTHER" id="PTHR44981">
    <property type="entry name" value="PERICENTRIN-LIKE PROTEIN, ISOFORM F"/>
    <property type="match status" value="1"/>
</dbReference>
<feature type="domain" description="Pericentrin/AKAP-450 centrosomal targeting" evidence="8">
    <location>
        <begin position="1492"/>
        <end position="1573"/>
    </location>
</feature>
<keyword evidence="9" id="KW-0808">Transferase</keyword>
<dbReference type="OrthoDB" id="2020852at2759"/>
<feature type="coiled-coil region" evidence="6">
    <location>
        <begin position="1430"/>
        <end position="1464"/>
    </location>
</feature>
<dbReference type="STRING" id="307972.A0A2G8JSI6"/>
<evidence type="ECO:0000313" key="9">
    <source>
        <dbReference type="EMBL" id="PIK38655.1"/>
    </source>
</evidence>
<feature type="compositionally biased region" description="Basic and acidic residues" evidence="7">
    <location>
        <begin position="1102"/>
        <end position="1115"/>
    </location>
</feature>
<organism evidence="9 10">
    <name type="scientific">Stichopus japonicus</name>
    <name type="common">Sea cucumber</name>
    <dbReference type="NCBI Taxonomy" id="307972"/>
    <lineage>
        <taxon>Eukaryota</taxon>
        <taxon>Metazoa</taxon>
        <taxon>Echinodermata</taxon>
        <taxon>Eleutherozoa</taxon>
        <taxon>Echinozoa</taxon>
        <taxon>Holothuroidea</taxon>
        <taxon>Aspidochirotacea</taxon>
        <taxon>Aspidochirotida</taxon>
        <taxon>Stichopodidae</taxon>
        <taxon>Apostichopus</taxon>
    </lineage>
</organism>
<feature type="compositionally biased region" description="Basic and acidic residues" evidence="7">
    <location>
        <begin position="321"/>
        <end position="336"/>
    </location>
</feature>
<dbReference type="EMBL" id="MRZV01001331">
    <property type="protein sequence ID" value="PIK38655.1"/>
    <property type="molecule type" value="Genomic_DNA"/>
</dbReference>
<feature type="coiled-coil region" evidence="6">
    <location>
        <begin position="1372"/>
        <end position="1406"/>
    </location>
</feature>
<dbReference type="GO" id="GO:0016301">
    <property type="term" value="F:kinase activity"/>
    <property type="evidence" value="ECO:0007669"/>
    <property type="project" value="UniProtKB-KW"/>
</dbReference>
<feature type="region of interest" description="Disordered" evidence="7">
    <location>
        <begin position="1581"/>
        <end position="1612"/>
    </location>
</feature>
<accession>A0A2G8JSI6</accession>
<name>A0A2G8JSI6_STIJA</name>
<evidence type="ECO:0000256" key="6">
    <source>
        <dbReference type="SAM" id="Coils"/>
    </source>
</evidence>
<evidence type="ECO:0000256" key="3">
    <source>
        <dbReference type="ARBA" id="ARBA00022553"/>
    </source>
</evidence>
<evidence type="ECO:0000256" key="7">
    <source>
        <dbReference type="SAM" id="MobiDB-lite"/>
    </source>
</evidence>
<dbReference type="Proteomes" id="UP000230750">
    <property type="component" value="Unassembled WGS sequence"/>
</dbReference>
<dbReference type="GO" id="GO:0005813">
    <property type="term" value="C:centrosome"/>
    <property type="evidence" value="ECO:0007669"/>
    <property type="project" value="UniProtKB-SubCell"/>
</dbReference>
<keyword evidence="3" id="KW-0597">Phosphoprotein</keyword>
<feature type="coiled-coil region" evidence="6">
    <location>
        <begin position="784"/>
        <end position="889"/>
    </location>
</feature>
<evidence type="ECO:0000256" key="1">
    <source>
        <dbReference type="ARBA" id="ARBA00004300"/>
    </source>
</evidence>
<keyword evidence="4 6" id="KW-0175">Coiled coil</keyword>
<keyword evidence="2" id="KW-0963">Cytoplasm</keyword>
<dbReference type="InterPro" id="IPR028745">
    <property type="entry name" value="AKAP9/Pericentrin"/>
</dbReference>
<feature type="coiled-coil region" evidence="6">
    <location>
        <begin position="509"/>
        <end position="559"/>
    </location>
</feature>
<evidence type="ECO:0000256" key="2">
    <source>
        <dbReference type="ARBA" id="ARBA00022490"/>
    </source>
</evidence>
<dbReference type="GO" id="GO:0060090">
    <property type="term" value="F:molecular adaptor activity"/>
    <property type="evidence" value="ECO:0007669"/>
    <property type="project" value="InterPro"/>
</dbReference>
<feature type="compositionally biased region" description="Basic and acidic residues" evidence="7">
    <location>
        <begin position="1163"/>
        <end position="1208"/>
    </location>
</feature>
<dbReference type="InterPro" id="IPR019528">
    <property type="entry name" value="PACT_domain"/>
</dbReference>
<feature type="compositionally biased region" description="Polar residues" evidence="7">
    <location>
        <begin position="1581"/>
        <end position="1590"/>
    </location>
</feature>
<keyword evidence="5" id="KW-0206">Cytoskeleton</keyword>
<evidence type="ECO:0000256" key="5">
    <source>
        <dbReference type="ARBA" id="ARBA00023212"/>
    </source>
</evidence>
<evidence type="ECO:0000313" key="10">
    <source>
        <dbReference type="Proteomes" id="UP000230750"/>
    </source>
</evidence>
<feature type="region of interest" description="Disordered" evidence="7">
    <location>
        <begin position="321"/>
        <end position="346"/>
    </location>
</feature>
<keyword evidence="9" id="KW-0418">Kinase</keyword>
<proteinExistence type="predicted"/>
<feature type="coiled-coil region" evidence="6">
    <location>
        <begin position="22"/>
        <end position="154"/>
    </location>
</feature>
<keyword evidence="10" id="KW-1185">Reference proteome</keyword>
<dbReference type="Pfam" id="PF10495">
    <property type="entry name" value="PACT_coil_coil"/>
    <property type="match status" value="1"/>
</dbReference>
<reference evidence="9 10" key="1">
    <citation type="journal article" date="2017" name="PLoS Biol.">
        <title>The sea cucumber genome provides insights into morphological evolution and visceral regeneration.</title>
        <authorList>
            <person name="Zhang X."/>
            <person name="Sun L."/>
            <person name="Yuan J."/>
            <person name="Sun Y."/>
            <person name="Gao Y."/>
            <person name="Zhang L."/>
            <person name="Li S."/>
            <person name="Dai H."/>
            <person name="Hamel J.F."/>
            <person name="Liu C."/>
            <person name="Yu Y."/>
            <person name="Liu S."/>
            <person name="Lin W."/>
            <person name="Guo K."/>
            <person name="Jin S."/>
            <person name="Xu P."/>
            <person name="Storey K.B."/>
            <person name="Huan P."/>
            <person name="Zhang T."/>
            <person name="Zhou Y."/>
            <person name="Zhang J."/>
            <person name="Lin C."/>
            <person name="Li X."/>
            <person name="Xing L."/>
            <person name="Huo D."/>
            <person name="Sun M."/>
            <person name="Wang L."/>
            <person name="Mercier A."/>
            <person name="Li F."/>
            <person name="Yang H."/>
            <person name="Xiang J."/>
        </authorList>
    </citation>
    <scope>NUCLEOTIDE SEQUENCE [LARGE SCALE GENOMIC DNA]</scope>
    <source>
        <strain evidence="9">Shaxun</strain>
        <tissue evidence="9">Muscle</tissue>
    </source>
</reference>
<dbReference type="PANTHER" id="PTHR44981:SF2">
    <property type="entry name" value="PERICENTRIN-LIKE PROTEIN, ISOFORM F"/>
    <property type="match status" value="1"/>
</dbReference>
<feature type="coiled-coil region" evidence="6">
    <location>
        <begin position="1319"/>
        <end position="1346"/>
    </location>
</feature>
<feature type="coiled-coil region" evidence="6">
    <location>
        <begin position="950"/>
        <end position="984"/>
    </location>
</feature>
<dbReference type="GO" id="GO:0005737">
    <property type="term" value="C:cytoplasm"/>
    <property type="evidence" value="ECO:0007669"/>
    <property type="project" value="UniProtKB-ARBA"/>
</dbReference>
<protein>
    <submittedName>
        <fullName evidence="9">Putative A-kinase anchor protein 9 isoform X5</fullName>
    </submittedName>
</protein>
<gene>
    <name evidence="9" type="ORF">BSL78_24504</name>
</gene>
<feature type="compositionally biased region" description="Polar residues" evidence="7">
    <location>
        <begin position="639"/>
        <end position="656"/>
    </location>
</feature>
<comment type="caution">
    <text evidence="9">The sequence shown here is derived from an EMBL/GenBank/DDBJ whole genome shotgun (WGS) entry which is preliminary data.</text>
</comment>
<feature type="region of interest" description="Disordered" evidence="7">
    <location>
        <begin position="1155"/>
        <end position="1208"/>
    </location>
</feature>
<sequence length="1639" mass="189425">MGTVDTFVDGINNSLIAFHTLVQQQSAEREQERDEFQREIRRLEELSGKDKPNNFEEEDIRRELQDTKEDLKAVKEDCEALSNQNQELETEVILKDETVHELTQQIKELERTLEQNKEIVEPLRAEKGSLEKEVVELRKLEEELTHEKDALHKQCSDQLLQISALQSKLDAHKHGLDETRQMSAFEEDEDEGKSLASVTLMQQLERRGGTGTKGHGVKCGKKVGTGIDGIPSGEARQSAIELISGRSRRRFDRGEEQQIDELTGQVLEAQRELEEVKDQLEDVKENEDEALKEDLEKNLEEKDKEIASLRDQIDEWKDQVEQITDRQDNRQHREESMQGSSETTMHLEEELKRLRALLAIREREIAQLEAQLMSLQGSPGRDKNIQEETVDRLQKEMEDKDLQLMQLKIQVDQAEETVFQAQQQLSQVSDLPRQNQQLLFGMEEVQDRHTKEIQDLKAKHKELSARREAEHKNEIERMMAAQEEDWKKIQQLEKDYEGKLTHIGKLSPGKTLQQKLDEIKKELTKQHQEHVADIQRTMAKEADERIEQLRAQMTQESLLMQQRHQHELEEAILRTNRDLMAAHAEEVAKIRDDHRQEVDRILATSPANMSQFSDINQLMQSELELAQLRGRPGGIGQELPSQADSGVSSGDATTEGLSDKLKDSPPEGPRCGLSPGGLENEKRALLDAIQSLKDLVTQLSGSQRDLNQDDSDWRGELLLTIQQVFQCEREALRAELSTNVAMSGDQNITDVQLLQRRIREQENFHKSAVEQIYGADRSSILGESRDLFSQNNALQEELQRSRQRLTQQLKALEEQSNKRERQLKRQLETMEHKYRQERILVEDLRTSLVLEKEKGEQLSEALQKVKGHEEELQEELSDLLTKIDKQIGDREAVESRLADVTILADTALAAFEAERSHNRSLNATLSEEKKASRSLNDAFETENRRVKHARNREQQIIKELHRELQQEKNKLVDAEKTAEKEALRSNALSRELEAIRSETVSEVQHEKAKFTELKTAIDVERTRCQELKTALQKEQVLNAQLQATMEQQRQQNADTSLQEKTLIAELQAKLDTSQAEVIDIQGQIKQLENSIRRKEGVLETERAQHKEVVSRERAASRQMKSSLDAVENKLEEVERQLISEQEKAARLKADKERLHQSLESQAETDKDKVSQRERERENEKRKQLERDREREMERQKQHDLELEHQLDQQKIRSLEEQVEDWKNHAQQTLEELQRLQDKQKYENEEDVEMQRELEMELQKSLERHSPAGKEAGPSGQRSRYHLLKEQLEAIRQRLQLIAVKEHEGLGLLRRMNQTVADSSSSTSQEIHTLERNLQEATAELKQIHGALVLQVETSTGVPASKARLNTRLLNQNAELSNYISKLSDEKSEMRRQLSQLEEQLWTLKQRQLHQTSTSPRGTRRDLDSLFAEEISSWERERLSTQNALRQAEREIIRLKLELEQNAANRESDVELLLSNGYIPEHQQQKFQRLYGKYLRAESFRKSLIYQKKYLLLLLGGFQDTEEASLALIAKMGGYPNPANMEQTNRRSKAFTKFRSAVRVCIAISRLKYLKKKWQRACGTSNHSTLQSLPTHHSVPSYPPSLPPVRHSSTQGPPRWHLHCTAPRGGSIPDLGVPAWDHHL</sequence>
<evidence type="ECO:0000256" key="4">
    <source>
        <dbReference type="ARBA" id="ARBA00023054"/>
    </source>
</evidence>